<proteinExistence type="predicted"/>
<organism evidence="1 2">
    <name type="scientific">Paramuricea clavata</name>
    <name type="common">Red gorgonian</name>
    <name type="synonym">Violescent sea-whip</name>
    <dbReference type="NCBI Taxonomy" id="317549"/>
    <lineage>
        <taxon>Eukaryota</taxon>
        <taxon>Metazoa</taxon>
        <taxon>Cnidaria</taxon>
        <taxon>Anthozoa</taxon>
        <taxon>Octocorallia</taxon>
        <taxon>Malacalcyonacea</taxon>
        <taxon>Plexauridae</taxon>
        <taxon>Paramuricea</taxon>
    </lineage>
</organism>
<reference evidence="1" key="1">
    <citation type="submission" date="2020-04" db="EMBL/GenBank/DDBJ databases">
        <authorList>
            <person name="Alioto T."/>
            <person name="Alioto T."/>
            <person name="Gomez Garrido J."/>
        </authorList>
    </citation>
    <scope>NUCLEOTIDE SEQUENCE</scope>
    <source>
        <strain evidence="1">A484AB</strain>
    </source>
</reference>
<gene>
    <name evidence="1" type="ORF">PACLA_8A083420</name>
</gene>
<dbReference type="EMBL" id="CACRXK020006010">
    <property type="protein sequence ID" value="CAB4008069.1"/>
    <property type="molecule type" value="Genomic_DNA"/>
</dbReference>
<name>A0A6S7HU61_PARCT</name>
<dbReference type="Proteomes" id="UP001152795">
    <property type="component" value="Unassembled WGS sequence"/>
</dbReference>
<dbReference type="CDD" id="cd09275">
    <property type="entry name" value="RNase_HI_RT_DIRS1"/>
    <property type="match status" value="1"/>
</dbReference>
<dbReference type="SUPFAM" id="SSF56672">
    <property type="entry name" value="DNA/RNA polymerases"/>
    <property type="match status" value="1"/>
</dbReference>
<comment type="caution">
    <text evidence="1">The sequence shown here is derived from an EMBL/GenBank/DDBJ whole genome shotgun (WGS) entry which is preliminary data.</text>
</comment>
<evidence type="ECO:0000313" key="2">
    <source>
        <dbReference type="Proteomes" id="UP001152795"/>
    </source>
</evidence>
<dbReference type="AlphaFoldDB" id="A0A6S7HU61"/>
<dbReference type="OrthoDB" id="10064489at2759"/>
<protein>
    <submittedName>
        <fullName evidence="1">Uncharacterized protein</fullName>
    </submittedName>
</protein>
<dbReference type="InterPro" id="IPR043502">
    <property type="entry name" value="DNA/RNA_pol_sf"/>
</dbReference>
<dbReference type="PANTHER" id="PTHR33050">
    <property type="entry name" value="REVERSE TRANSCRIPTASE DOMAIN-CONTAINING PROTEIN"/>
    <property type="match status" value="1"/>
</dbReference>
<keyword evidence="2" id="KW-1185">Reference proteome</keyword>
<dbReference type="InterPro" id="IPR052055">
    <property type="entry name" value="Hepadnavirus_pol/RT"/>
</dbReference>
<accession>A0A6S7HU61</accession>
<dbReference type="PANTHER" id="PTHR33050:SF8">
    <property type="entry name" value="REVERSE TRANSCRIPTASE DOMAIN-CONTAINING PROTEIN"/>
    <property type="match status" value="1"/>
</dbReference>
<sequence>MEPKAPSIPHDSTCLQSLSKMLLTFHDLKIPIAPGKTQGPLQVLEFMGIILDTVKMEARLPADKIHRIRTIFAEFEAKKSCTLKELQSLIGTLNFACKVVPPGRPFLQRMIDLTRNVKESHHHIKLNLGFFKDLAMWKQFITNWNGANFFLSTLWQDADSLQLFTDASGTLGYGGIFGTKWFQGTWEPSHQLDKPGISIAWQELFAIVIACQLWGSLLCNKRLIFNCDNESVVNIINSKRSKVPRVMNRFITPSYPSHIEI</sequence>
<evidence type="ECO:0000313" key="1">
    <source>
        <dbReference type="EMBL" id="CAB4008069.1"/>
    </source>
</evidence>